<name>A0A0F8XZ66_9ZZZZ</name>
<dbReference type="InterPro" id="IPR006311">
    <property type="entry name" value="TAT_signal"/>
</dbReference>
<sequence length="117" mass="12901">MKRRDVLKGAAAVAAGVMATGISAPAGARVEKPSPWVPCCERDHNGDGNCDRHPEKVHIRFSLVLPGPYDKLADQLQEGIEGFESQWSDMKVDLPVEFELLDKDGEPWLFSPAWEKG</sequence>
<dbReference type="AlphaFoldDB" id="A0A0F8XZ66"/>
<reference evidence="1" key="1">
    <citation type="journal article" date="2015" name="Nature">
        <title>Complex archaea that bridge the gap between prokaryotes and eukaryotes.</title>
        <authorList>
            <person name="Spang A."/>
            <person name="Saw J.H."/>
            <person name="Jorgensen S.L."/>
            <person name="Zaremba-Niedzwiedzka K."/>
            <person name="Martijn J."/>
            <person name="Lind A.E."/>
            <person name="van Eijk R."/>
            <person name="Schleper C."/>
            <person name="Guy L."/>
            <person name="Ettema T.J."/>
        </authorList>
    </citation>
    <scope>NUCLEOTIDE SEQUENCE</scope>
</reference>
<evidence type="ECO:0000313" key="1">
    <source>
        <dbReference type="EMBL" id="KKK66595.1"/>
    </source>
</evidence>
<organism evidence="1">
    <name type="scientific">marine sediment metagenome</name>
    <dbReference type="NCBI Taxonomy" id="412755"/>
    <lineage>
        <taxon>unclassified sequences</taxon>
        <taxon>metagenomes</taxon>
        <taxon>ecological metagenomes</taxon>
    </lineage>
</organism>
<dbReference type="EMBL" id="LAZR01060006">
    <property type="protein sequence ID" value="KKK66595.1"/>
    <property type="molecule type" value="Genomic_DNA"/>
</dbReference>
<gene>
    <name evidence="1" type="ORF">LCGC14_2962540</name>
</gene>
<dbReference type="PROSITE" id="PS51318">
    <property type="entry name" value="TAT"/>
    <property type="match status" value="1"/>
</dbReference>
<feature type="non-terminal residue" evidence="1">
    <location>
        <position position="117"/>
    </location>
</feature>
<proteinExistence type="predicted"/>
<dbReference type="Pfam" id="PF10518">
    <property type="entry name" value="TAT_signal"/>
    <property type="match status" value="1"/>
</dbReference>
<accession>A0A0F8XZ66</accession>
<dbReference type="InterPro" id="IPR019546">
    <property type="entry name" value="TAT_signal_bac_arc"/>
</dbReference>
<protein>
    <submittedName>
        <fullName evidence="1">Uncharacterized protein</fullName>
    </submittedName>
</protein>
<comment type="caution">
    <text evidence="1">The sequence shown here is derived from an EMBL/GenBank/DDBJ whole genome shotgun (WGS) entry which is preliminary data.</text>
</comment>